<organism evidence="3 4">
    <name type="scientific">Variovorax rhizosphaerae</name>
    <dbReference type="NCBI Taxonomy" id="1836200"/>
    <lineage>
        <taxon>Bacteria</taxon>
        <taxon>Pseudomonadati</taxon>
        <taxon>Pseudomonadota</taxon>
        <taxon>Betaproteobacteria</taxon>
        <taxon>Burkholderiales</taxon>
        <taxon>Comamonadaceae</taxon>
        <taxon>Variovorax</taxon>
    </lineage>
</organism>
<evidence type="ECO:0000256" key="2">
    <source>
        <dbReference type="SAM" id="SignalP"/>
    </source>
</evidence>
<evidence type="ECO:0000313" key="3">
    <source>
        <dbReference type="EMBL" id="MEJ8850054.1"/>
    </source>
</evidence>
<dbReference type="PANTHER" id="PTHR42928:SF5">
    <property type="entry name" value="BLR1237 PROTEIN"/>
    <property type="match status" value="1"/>
</dbReference>
<protein>
    <submittedName>
        <fullName evidence="3">Tripartite tricarboxylate transporter substrate binding protein</fullName>
    </submittedName>
</protein>
<evidence type="ECO:0000256" key="1">
    <source>
        <dbReference type="ARBA" id="ARBA00006987"/>
    </source>
</evidence>
<sequence>MTRFPTRRDMLLSAAALSLGAAHAQDAWPSRPVRLVVPFPPGGGSDTLSRHIVGKLSAQKGWTFIVDNKPGAGGNVGLDQVAKAKPDGYTLGMGQTANLAINPTLYRAMPFDAARDFTPISMVATQPLIFIVRSESRFKTLADLVKTARERPDTVTMASAGNGTAGHLTGEYLARQANVRFSHVPYKGFGQAMTDLLGGQVDFLATSPQSCIGQMRAGKVRALGVTSLKRMELFPQVPSLDELGYTGFEAAEWKVLLGPAGMPADIVRQIHAQVQKALTAPDLIETLASEGATPMSSTPESTRAFILAEQRRWGAVVKQSGAVVD</sequence>
<keyword evidence="4" id="KW-1185">Reference proteome</keyword>
<keyword evidence="2" id="KW-0732">Signal</keyword>
<dbReference type="SUPFAM" id="SSF53850">
    <property type="entry name" value="Periplasmic binding protein-like II"/>
    <property type="match status" value="1"/>
</dbReference>
<dbReference type="Pfam" id="PF03401">
    <property type="entry name" value="TctC"/>
    <property type="match status" value="1"/>
</dbReference>
<name>A0ABU8WT19_9BURK</name>
<comment type="caution">
    <text evidence="3">The sequence shown here is derived from an EMBL/GenBank/DDBJ whole genome shotgun (WGS) entry which is preliminary data.</text>
</comment>
<evidence type="ECO:0000313" key="4">
    <source>
        <dbReference type="Proteomes" id="UP001385892"/>
    </source>
</evidence>
<dbReference type="Gene3D" id="3.40.190.10">
    <property type="entry name" value="Periplasmic binding protein-like II"/>
    <property type="match status" value="1"/>
</dbReference>
<dbReference type="CDD" id="cd13578">
    <property type="entry name" value="PBP2_Bug27"/>
    <property type="match status" value="1"/>
</dbReference>
<feature type="signal peptide" evidence="2">
    <location>
        <begin position="1"/>
        <end position="24"/>
    </location>
</feature>
<dbReference type="EMBL" id="JBBKZT010000013">
    <property type="protein sequence ID" value="MEJ8850054.1"/>
    <property type="molecule type" value="Genomic_DNA"/>
</dbReference>
<dbReference type="InterPro" id="IPR042100">
    <property type="entry name" value="Bug_dom1"/>
</dbReference>
<gene>
    <name evidence="3" type="ORF">WKW82_25645</name>
</gene>
<dbReference type="RefSeq" id="WP_340345263.1">
    <property type="nucleotide sequence ID" value="NZ_JBBKZT010000013.1"/>
</dbReference>
<dbReference type="Proteomes" id="UP001385892">
    <property type="component" value="Unassembled WGS sequence"/>
</dbReference>
<comment type="similarity">
    <text evidence="1">Belongs to the UPF0065 (bug) family.</text>
</comment>
<dbReference type="InterPro" id="IPR005064">
    <property type="entry name" value="BUG"/>
</dbReference>
<dbReference type="PANTHER" id="PTHR42928">
    <property type="entry name" value="TRICARBOXYLATE-BINDING PROTEIN"/>
    <property type="match status" value="1"/>
</dbReference>
<dbReference type="PIRSF" id="PIRSF017082">
    <property type="entry name" value="YflP"/>
    <property type="match status" value="1"/>
</dbReference>
<proteinExistence type="inferred from homology"/>
<dbReference type="Gene3D" id="3.40.190.150">
    <property type="entry name" value="Bordetella uptake gene, domain 1"/>
    <property type="match status" value="1"/>
</dbReference>
<reference evidence="3 4" key="1">
    <citation type="submission" date="2024-03" db="EMBL/GenBank/DDBJ databases">
        <title>Novel species of the genus Variovorax.</title>
        <authorList>
            <person name="Liu Q."/>
            <person name="Xin Y.-H."/>
        </authorList>
    </citation>
    <scope>NUCLEOTIDE SEQUENCE [LARGE SCALE GENOMIC DNA]</scope>
    <source>
        <strain evidence="3 4">KACC 18900</strain>
    </source>
</reference>
<accession>A0ABU8WT19</accession>
<feature type="chain" id="PRO_5047260503" evidence="2">
    <location>
        <begin position="25"/>
        <end position="325"/>
    </location>
</feature>